<evidence type="ECO:0000313" key="2">
    <source>
        <dbReference type="EMBL" id="KAJ5246907.1"/>
    </source>
</evidence>
<keyword evidence="1" id="KW-1133">Transmembrane helix</keyword>
<keyword evidence="1" id="KW-0812">Transmembrane</keyword>
<dbReference type="GeneID" id="83198490"/>
<dbReference type="OrthoDB" id="6612291at2759"/>
<feature type="transmembrane region" description="Helical" evidence="1">
    <location>
        <begin position="43"/>
        <end position="63"/>
    </location>
</feature>
<name>A0A9W9TXH4_9EURO</name>
<gene>
    <name evidence="2" type="ORF">N7468_001890</name>
</gene>
<evidence type="ECO:0000313" key="3">
    <source>
        <dbReference type="Proteomes" id="UP001150941"/>
    </source>
</evidence>
<evidence type="ECO:0000256" key="1">
    <source>
        <dbReference type="SAM" id="Phobius"/>
    </source>
</evidence>
<protein>
    <submittedName>
        <fullName evidence="2">Uncharacterized protein</fullName>
    </submittedName>
</protein>
<dbReference type="EMBL" id="JAPQKS010000002">
    <property type="protein sequence ID" value="KAJ5246907.1"/>
    <property type="molecule type" value="Genomic_DNA"/>
</dbReference>
<proteinExistence type="predicted"/>
<reference evidence="2" key="1">
    <citation type="submission" date="2022-11" db="EMBL/GenBank/DDBJ databases">
        <authorList>
            <person name="Petersen C."/>
        </authorList>
    </citation>
    <scope>NUCLEOTIDE SEQUENCE</scope>
    <source>
        <strain evidence="2">IBT 19713</strain>
    </source>
</reference>
<comment type="caution">
    <text evidence="2">The sequence shown here is derived from an EMBL/GenBank/DDBJ whole genome shotgun (WGS) entry which is preliminary data.</text>
</comment>
<dbReference type="AlphaFoldDB" id="A0A9W9TXH4"/>
<accession>A0A9W9TXH4</accession>
<dbReference type="Proteomes" id="UP001150941">
    <property type="component" value="Unassembled WGS sequence"/>
</dbReference>
<keyword evidence="3" id="KW-1185">Reference proteome</keyword>
<organism evidence="2 3">
    <name type="scientific">Penicillium chermesinum</name>
    <dbReference type="NCBI Taxonomy" id="63820"/>
    <lineage>
        <taxon>Eukaryota</taxon>
        <taxon>Fungi</taxon>
        <taxon>Dikarya</taxon>
        <taxon>Ascomycota</taxon>
        <taxon>Pezizomycotina</taxon>
        <taxon>Eurotiomycetes</taxon>
        <taxon>Eurotiomycetidae</taxon>
        <taxon>Eurotiales</taxon>
        <taxon>Aspergillaceae</taxon>
        <taxon>Penicillium</taxon>
    </lineage>
</organism>
<dbReference type="RefSeq" id="XP_058334328.1">
    <property type="nucleotide sequence ID" value="XM_058471187.1"/>
</dbReference>
<keyword evidence="1" id="KW-0472">Membrane</keyword>
<sequence length="102" mass="11372">MRADSWVVRIFTTICSVMKSGEEKADSTEVECIQRPSRQKSAVNLLLILACVVFGAASFMFGYDDKVISPIIALPAFVSRLNITQTEHGQADPFFRLKSSRE</sequence>
<reference evidence="2" key="2">
    <citation type="journal article" date="2023" name="IMA Fungus">
        <title>Comparative genomic study of the Penicillium genus elucidates a diverse pangenome and 15 lateral gene transfer events.</title>
        <authorList>
            <person name="Petersen C."/>
            <person name="Sorensen T."/>
            <person name="Nielsen M.R."/>
            <person name="Sondergaard T.E."/>
            <person name="Sorensen J.L."/>
            <person name="Fitzpatrick D.A."/>
            <person name="Frisvad J.C."/>
            <person name="Nielsen K.L."/>
        </authorList>
    </citation>
    <scope>NUCLEOTIDE SEQUENCE</scope>
    <source>
        <strain evidence="2">IBT 19713</strain>
    </source>
</reference>